<dbReference type="InterPro" id="IPR045063">
    <property type="entry name" value="Dynamin_N"/>
</dbReference>
<dbReference type="SMART" id="SM00053">
    <property type="entry name" value="DYNc"/>
    <property type="match status" value="1"/>
</dbReference>
<evidence type="ECO:0000259" key="4">
    <source>
        <dbReference type="PROSITE" id="PS51388"/>
    </source>
</evidence>
<dbReference type="SUPFAM" id="SSF52540">
    <property type="entry name" value="P-loop containing nucleoside triphosphate hydrolases"/>
    <property type="match status" value="1"/>
</dbReference>
<sequence>MDDHTGTSLRQLVNLIDKLRDIGLHKYINLPRICVAGTQSSGKSSVLESIVGIDFLPRGDGIVTRRPVEFRLSRLTGKDGEADLRPYIIFEGNSEKFYDFEKARQHIQELTNEKAGVNKGIIDDPIVLSVFSPDCPDLSLIDLPGVTRVPLKNSDQTDDIEALTKDMIMRYARDPRTIILAVVAANVDMSTSDALQLARRADPLGVRTLGVITKIDLMDRGADAVAMLQNDEVPLRLGYTGVKNRSQKDIAEGVTIKQALELERQYFSEHSVYKHIKPSLWGIPSLVDKLTKVLYRHISTVLPDLKAEISNRIKNTTARLEALGASAPSDAAERVHLLWQLTTDFCEVFGGIIRGRYVSRLHDFVDKDAVTGVQIRTIFNELLEPFLSQKVFDQLSDFEIDQAIQMHEGDSLPGFPSPDTFEYLILPQLQKLVPPSIECLERVQQTLDLLAMKVSQRIFARFPLLCEKVLALSQNIFTEETEKSRGFLEKYVESETLYIFTNDGQYMVDKADEKVDAGKSTNYVAEKAAQLTQATGKALSGVWDAAQGKKRRYSSQFIQEIRRRLNVYFAIVLRNMRDSVPKIIGHFLVRKVQQNMQYKIYTALTQQKQEDLEAMFGEPPHIARDRELMREQLDVLNRAMSLMQRDFSVAQRDVDLFDETFDNDLKAFSIKAQQPGSPPPCPADVQRRPAAQQLPEPAITTAHHLPKAQYITPQPQRARDTTRRVVASNPLFD</sequence>
<dbReference type="GO" id="GO:0005737">
    <property type="term" value="C:cytoplasm"/>
    <property type="evidence" value="ECO:0007669"/>
    <property type="project" value="TreeGrafter"/>
</dbReference>
<dbReference type="GO" id="GO:0003924">
    <property type="term" value="F:GTPase activity"/>
    <property type="evidence" value="ECO:0007669"/>
    <property type="project" value="InterPro"/>
</dbReference>
<dbReference type="PANTHER" id="PTHR11566:SF233">
    <property type="entry name" value="CHROMOSOME UNDETERMINED SCAFFOLD_59, WHOLE GENOME SHOTGUN SEQUENCE"/>
    <property type="match status" value="1"/>
</dbReference>
<dbReference type="InterPro" id="IPR000375">
    <property type="entry name" value="Dynamin_stalk"/>
</dbReference>
<dbReference type="Pfam" id="PF02212">
    <property type="entry name" value="GED"/>
    <property type="match status" value="1"/>
</dbReference>
<evidence type="ECO:0000256" key="1">
    <source>
        <dbReference type="ARBA" id="ARBA00022741"/>
    </source>
</evidence>
<feature type="domain" description="Dynamin-type G" evidence="5">
    <location>
        <begin position="27"/>
        <end position="303"/>
    </location>
</feature>
<dbReference type="STRING" id="5866.A0A061D3G8"/>
<dbReference type="AlphaFoldDB" id="A0A061D3G8"/>
<organism evidence="6 7">
    <name type="scientific">Babesia bigemina</name>
    <dbReference type="NCBI Taxonomy" id="5866"/>
    <lineage>
        <taxon>Eukaryota</taxon>
        <taxon>Sar</taxon>
        <taxon>Alveolata</taxon>
        <taxon>Apicomplexa</taxon>
        <taxon>Aconoidasida</taxon>
        <taxon>Piroplasmida</taxon>
        <taxon>Babesiidae</taxon>
        <taxon>Babesia</taxon>
    </lineage>
</organism>
<dbReference type="GO" id="GO:0005525">
    <property type="term" value="F:GTP binding"/>
    <property type="evidence" value="ECO:0007669"/>
    <property type="project" value="InterPro"/>
</dbReference>
<dbReference type="VEuPathDB" id="PiroplasmaDB:BBBOND_0202900"/>
<dbReference type="GO" id="GO:0008017">
    <property type="term" value="F:microtubule binding"/>
    <property type="evidence" value="ECO:0007669"/>
    <property type="project" value="TreeGrafter"/>
</dbReference>
<dbReference type="Gene3D" id="3.40.50.300">
    <property type="entry name" value="P-loop containing nucleotide triphosphate hydrolases"/>
    <property type="match status" value="1"/>
</dbReference>
<evidence type="ECO:0000313" key="6">
    <source>
        <dbReference type="EMBL" id="CDR95133.1"/>
    </source>
</evidence>
<dbReference type="CDD" id="cd08771">
    <property type="entry name" value="DLP_1"/>
    <property type="match status" value="1"/>
</dbReference>
<dbReference type="PANTHER" id="PTHR11566">
    <property type="entry name" value="DYNAMIN"/>
    <property type="match status" value="1"/>
</dbReference>
<dbReference type="Pfam" id="PF00350">
    <property type="entry name" value="Dynamin_N"/>
    <property type="match status" value="1"/>
</dbReference>
<dbReference type="PRINTS" id="PR00195">
    <property type="entry name" value="DYNAMIN"/>
</dbReference>
<dbReference type="PROSITE" id="PS51718">
    <property type="entry name" value="G_DYNAMIN_2"/>
    <property type="match status" value="1"/>
</dbReference>
<dbReference type="InterPro" id="IPR003130">
    <property type="entry name" value="GED"/>
</dbReference>
<accession>A0A061D3G8</accession>
<dbReference type="Proteomes" id="UP000033188">
    <property type="component" value="Chromosome 2"/>
</dbReference>
<keyword evidence="1" id="KW-0547">Nucleotide-binding</keyword>
<dbReference type="KEGG" id="bbig:BBBOND_0202900"/>
<dbReference type="OMA" id="RRLNVYF"/>
<dbReference type="InterPro" id="IPR030381">
    <property type="entry name" value="G_DYNAMIN_dom"/>
</dbReference>
<dbReference type="GeneID" id="24563674"/>
<evidence type="ECO:0000313" key="7">
    <source>
        <dbReference type="Proteomes" id="UP000033188"/>
    </source>
</evidence>
<dbReference type="InterPro" id="IPR001401">
    <property type="entry name" value="Dynamin_GTPase"/>
</dbReference>
<dbReference type="OrthoDB" id="5061070at2759"/>
<dbReference type="RefSeq" id="XP_012767319.1">
    <property type="nucleotide sequence ID" value="XM_012911865.1"/>
</dbReference>
<feature type="region of interest" description="Disordered" evidence="3">
    <location>
        <begin position="713"/>
        <end position="733"/>
    </location>
</feature>
<name>A0A061D3G8_BABBI</name>
<feature type="domain" description="GED" evidence="4">
    <location>
        <begin position="558"/>
        <end position="651"/>
    </location>
</feature>
<dbReference type="FunFam" id="3.40.50.300:FF:001311">
    <property type="entry name" value="Dynamin-like protein-related"/>
    <property type="match status" value="1"/>
</dbReference>
<keyword evidence="7" id="KW-1185">Reference proteome</keyword>
<dbReference type="InterPro" id="IPR022812">
    <property type="entry name" value="Dynamin"/>
</dbReference>
<reference evidence="7" key="1">
    <citation type="submission" date="2014-06" db="EMBL/GenBank/DDBJ databases">
        <authorList>
            <person name="Aslett M."/>
            <person name="De Silva N."/>
        </authorList>
    </citation>
    <scope>NUCLEOTIDE SEQUENCE [LARGE SCALE GENOMIC DNA]</scope>
    <source>
        <strain evidence="7">Bond</strain>
    </source>
</reference>
<proteinExistence type="predicted"/>
<dbReference type="Gene3D" id="1.20.120.1240">
    <property type="entry name" value="Dynamin, middle domain"/>
    <property type="match status" value="1"/>
</dbReference>
<dbReference type="InterPro" id="IPR027417">
    <property type="entry name" value="P-loop_NTPase"/>
</dbReference>
<dbReference type="GO" id="GO:0005874">
    <property type="term" value="C:microtubule"/>
    <property type="evidence" value="ECO:0007669"/>
    <property type="project" value="TreeGrafter"/>
</dbReference>
<dbReference type="SMART" id="SM00302">
    <property type="entry name" value="GED"/>
    <property type="match status" value="1"/>
</dbReference>
<evidence type="ECO:0000256" key="2">
    <source>
        <dbReference type="ARBA" id="ARBA00023134"/>
    </source>
</evidence>
<dbReference type="GO" id="GO:0016020">
    <property type="term" value="C:membrane"/>
    <property type="evidence" value="ECO:0007669"/>
    <property type="project" value="TreeGrafter"/>
</dbReference>
<evidence type="ECO:0000259" key="5">
    <source>
        <dbReference type="PROSITE" id="PS51718"/>
    </source>
</evidence>
<dbReference type="Pfam" id="PF01031">
    <property type="entry name" value="Dynamin_M"/>
    <property type="match status" value="1"/>
</dbReference>
<feature type="region of interest" description="Disordered" evidence="3">
    <location>
        <begin position="670"/>
        <end position="690"/>
    </location>
</feature>
<keyword evidence="2" id="KW-0342">GTP-binding</keyword>
<evidence type="ECO:0000256" key="3">
    <source>
        <dbReference type="SAM" id="MobiDB-lite"/>
    </source>
</evidence>
<dbReference type="PROSITE" id="PS51388">
    <property type="entry name" value="GED"/>
    <property type="match status" value="1"/>
</dbReference>
<gene>
    <name evidence="6" type="ORF">BBBOND_0202900</name>
</gene>
<protein>
    <submittedName>
        <fullName evidence="6">Dynamin-like protein, putative</fullName>
    </submittedName>
</protein>
<dbReference type="InterPro" id="IPR020850">
    <property type="entry name" value="GED_dom"/>
</dbReference>
<dbReference type="EMBL" id="LK391708">
    <property type="protein sequence ID" value="CDR95133.1"/>
    <property type="molecule type" value="Genomic_DNA"/>
</dbReference>